<gene>
    <name evidence="12" type="ORF">BMF94_2385</name>
</gene>
<comment type="caution">
    <text evidence="12">The sequence shown here is derived from an EMBL/GenBank/DDBJ whole genome shotgun (WGS) entry which is preliminary data.</text>
</comment>
<dbReference type="EMBL" id="PJQD01000023">
    <property type="protein sequence ID" value="POY74624.1"/>
    <property type="molecule type" value="Genomic_DNA"/>
</dbReference>
<comment type="pathway">
    <text evidence="3">tRNA modification; 5-methoxycarbonylmethyl-2-thiouridine-tRNA biosynthesis.</text>
</comment>
<organism evidence="12 13">
    <name type="scientific">Rhodotorula taiwanensis</name>
    <dbReference type="NCBI Taxonomy" id="741276"/>
    <lineage>
        <taxon>Eukaryota</taxon>
        <taxon>Fungi</taxon>
        <taxon>Dikarya</taxon>
        <taxon>Basidiomycota</taxon>
        <taxon>Pucciniomycotina</taxon>
        <taxon>Microbotryomycetes</taxon>
        <taxon>Sporidiobolales</taxon>
        <taxon>Sporidiobolaceae</taxon>
        <taxon>Rhodotorula</taxon>
    </lineage>
</organism>
<evidence type="ECO:0000256" key="2">
    <source>
        <dbReference type="ARBA" id="ARBA00004496"/>
    </source>
</evidence>
<dbReference type="InterPro" id="IPR001680">
    <property type="entry name" value="WD40_rpt"/>
</dbReference>
<dbReference type="AlphaFoldDB" id="A0A2S5BCX5"/>
<dbReference type="Gene3D" id="2.130.10.10">
    <property type="entry name" value="YVTN repeat-like/Quinoprotein amine dehydrogenase"/>
    <property type="match status" value="4"/>
</dbReference>
<dbReference type="InterPro" id="IPR015943">
    <property type="entry name" value="WD40/YVTN_repeat-like_dom_sf"/>
</dbReference>
<dbReference type="SUPFAM" id="SSF50998">
    <property type="entry name" value="Quinoprotein alcohol dehydrogenase-like"/>
    <property type="match status" value="1"/>
</dbReference>
<evidence type="ECO:0000313" key="13">
    <source>
        <dbReference type="Proteomes" id="UP000237144"/>
    </source>
</evidence>
<dbReference type="GO" id="GO:0002098">
    <property type="term" value="P:tRNA wobble uridine modification"/>
    <property type="evidence" value="ECO:0007669"/>
    <property type="project" value="InterPro"/>
</dbReference>
<dbReference type="Proteomes" id="UP000237144">
    <property type="component" value="Unassembled WGS sequence"/>
</dbReference>
<evidence type="ECO:0000256" key="5">
    <source>
        <dbReference type="ARBA" id="ARBA00020267"/>
    </source>
</evidence>
<evidence type="ECO:0000256" key="9">
    <source>
        <dbReference type="ARBA" id="ARBA00022737"/>
    </source>
</evidence>
<dbReference type="STRING" id="741276.A0A2S5BCX5"/>
<evidence type="ECO:0000256" key="3">
    <source>
        <dbReference type="ARBA" id="ARBA00005043"/>
    </source>
</evidence>
<proteinExistence type="inferred from homology"/>
<evidence type="ECO:0000313" key="12">
    <source>
        <dbReference type="EMBL" id="POY74624.1"/>
    </source>
</evidence>
<dbReference type="GO" id="GO:0005737">
    <property type="term" value="C:cytoplasm"/>
    <property type="evidence" value="ECO:0007669"/>
    <property type="project" value="UniProtKB-SubCell"/>
</dbReference>
<dbReference type="SUPFAM" id="SSF50978">
    <property type="entry name" value="WD40 repeat-like"/>
    <property type="match status" value="1"/>
</dbReference>
<feature type="repeat" description="WD" evidence="11">
    <location>
        <begin position="718"/>
        <end position="750"/>
    </location>
</feature>
<feature type="repeat" description="WD" evidence="11">
    <location>
        <begin position="49"/>
        <end position="93"/>
    </location>
</feature>
<evidence type="ECO:0000256" key="6">
    <source>
        <dbReference type="ARBA" id="ARBA00022490"/>
    </source>
</evidence>
<keyword evidence="7 11" id="KW-0853">WD repeat</keyword>
<keyword evidence="9" id="KW-0677">Repeat</keyword>
<reference evidence="12 13" key="1">
    <citation type="journal article" date="2018" name="Front. Microbiol.">
        <title>Prospects for Fungal Bioremediation of Acidic Radioactive Waste Sites: Characterization and Genome Sequence of Rhodotorula taiwanensis MD1149.</title>
        <authorList>
            <person name="Tkavc R."/>
            <person name="Matrosova V.Y."/>
            <person name="Grichenko O.E."/>
            <person name="Gostincar C."/>
            <person name="Volpe R.P."/>
            <person name="Klimenkova P."/>
            <person name="Gaidamakova E.K."/>
            <person name="Zhou C.E."/>
            <person name="Stewart B.J."/>
            <person name="Lyman M.G."/>
            <person name="Malfatti S.A."/>
            <person name="Rubinfeld B."/>
            <person name="Courtot M."/>
            <person name="Singh J."/>
            <person name="Dalgard C.L."/>
            <person name="Hamilton T."/>
            <person name="Frey K.G."/>
            <person name="Gunde-Cimerman N."/>
            <person name="Dugan L."/>
            <person name="Daly M.J."/>
        </authorList>
    </citation>
    <scope>NUCLEOTIDE SEQUENCE [LARGE SCALE GENOMIC DNA]</scope>
    <source>
        <strain evidence="12 13">MD1149</strain>
    </source>
</reference>
<feature type="repeat" description="WD" evidence="11">
    <location>
        <begin position="407"/>
        <end position="437"/>
    </location>
</feature>
<dbReference type="PANTHER" id="PTHR44111:SF1">
    <property type="entry name" value="ELONGATOR COMPLEX PROTEIN 2"/>
    <property type="match status" value="1"/>
</dbReference>
<evidence type="ECO:0000256" key="7">
    <source>
        <dbReference type="ARBA" id="ARBA00022574"/>
    </source>
</evidence>
<dbReference type="InterPro" id="IPR037289">
    <property type="entry name" value="Elp2"/>
</dbReference>
<sequence length="851" mass="91652">MADLTPCEPFYISAACSRSHATAARPQDGLVAFASGHLNTTSAGVHRTLPGHKGDVTALDFVQSSGKSRYLVSGDATGTVRVWKEQDNDKWSTLATFAGHKGSISAVQGLQLDADQLLILSGGSDSTVCTWRVTENGHDNLDEWKDSARVRFDQIARLTSVDQTQFRKVLSLEGHTDWVRSLSFITPIPAGSPTASTSAAYDIAPGEVLLASGSQDHYIRLWRVSRRIRSDDELATPAANGDEMDELDAALAAVEDAAELRVKAHDFSVDGEGDFSCASEAVLLGHDAWVTGLNWAPADETGSPRLELLSASADRSMILWSPVSAGAAALPDSKPLSSRSAPSSHASVWTSQHRFGEFTSSTNLGFFGALWGQAGRTVLANGWGGSWHVWKLEKETGREEWRPQVATTGHLGAVRQVAWEGEGEYLLSASHDMSARLHAPWRRAVGGESVETWHVENGQLMSLSVGAELGRPQIHGYPLASIAFTSAAKRLQFVSGADEKIIRVFDTPRLWVQTLKTLSGVDAGDAVGSCASSASEERKADVLAEQESRPMAANIPPLGLSNRAVASPDEAAQLAPASTDVFDEILPFNFTVSDHPPFEEQLLGSMLWPEVDKIYGHPFELVSVASAHAAPIIASACKATAPDHALVRLHSTENWQPVGVPLEGHALTITKLAFSPPTKVGTDADRWLLSVSRDRTWNVFERASSDASDHTYRRAATLKSHARIIWDGCWAVDASFFATASRDKTVKIWSSGNWQCAATLRFEEAATSVAATMSPDGQNHVLAVGLENGQIHLFLSADSTNWLPSRILDNDVAHVRTVSTLAFCPAAKITGRVRLASGSEDHSIRIFDIPA</sequence>
<dbReference type="PANTHER" id="PTHR44111">
    <property type="entry name" value="ELONGATOR COMPLEX PROTEIN 2"/>
    <property type="match status" value="1"/>
</dbReference>
<name>A0A2S5BCX5_9BASI</name>
<evidence type="ECO:0000256" key="1">
    <source>
        <dbReference type="ARBA" id="ARBA00004123"/>
    </source>
</evidence>
<comment type="subcellular location">
    <subcellularLocation>
        <location evidence="2">Cytoplasm</location>
    </subcellularLocation>
    <subcellularLocation>
        <location evidence="1">Nucleus</location>
    </subcellularLocation>
</comment>
<dbReference type="SMART" id="SM00320">
    <property type="entry name" value="WD40"/>
    <property type="match status" value="10"/>
</dbReference>
<keyword evidence="10" id="KW-0539">Nucleus</keyword>
<evidence type="ECO:0000256" key="8">
    <source>
        <dbReference type="ARBA" id="ARBA00022694"/>
    </source>
</evidence>
<comment type="similarity">
    <text evidence="4">Belongs to the WD repeat ELP2 family.</text>
</comment>
<evidence type="ECO:0000256" key="4">
    <source>
        <dbReference type="ARBA" id="ARBA00005881"/>
    </source>
</evidence>
<dbReference type="PROSITE" id="PS50082">
    <property type="entry name" value="WD_REPEATS_2"/>
    <property type="match status" value="3"/>
</dbReference>
<dbReference type="GO" id="GO:0005634">
    <property type="term" value="C:nucleus"/>
    <property type="evidence" value="ECO:0007669"/>
    <property type="project" value="UniProtKB-SubCell"/>
</dbReference>
<dbReference type="GO" id="GO:0033588">
    <property type="term" value="C:elongator holoenzyme complex"/>
    <property type="evidence" value="ECO:0007669"/>
    <property type="project" value="InterPro"/>
</dbReference>
<dbReference type="OrthoDB" id="27911at2759"/>
<evidence type="ECO:0000256" key="11">
    <source>
        <dbReference type="PROSITE-ProRule" id="PRU00221"/>
    </source>
</evidence>
<dbReference type="UniPathway" id="UPA00988"/>
<dbReference type="PROSITE" id="PS50294">
    <property type="entry name" value="WD_REPEATS_REGION"/>
    <property type="match status" value="2"/>
</dbReference>
<dbReference type="InterPro" id="IPR036322">
    <property type="entry name" value="WD40_repeat_dom_sf"/>
</dbReference>
<dbReference type="InterPro" id="IPR011047">
    <property type="entry name" value="Quinoprotein_ADH-like_sf"/>
</dbReference>
<keyword evidence="6" id="KW-0963">Cytoplasm</keyword>
<keyword evidence="13" id="KW-1185">Reference proteome</keyword>
<accession>A0A2S5BCX5</accession>
<protein>
    <recommendedName>
        <fullName evidence="5">Elongator complex protein 2</fullName>
    </recommendedName>
</protein>
<dbReference type="Pfam" id="PF00400">
    <property type="entry name" value="WD40"/>
    <property type="match status" value="7"/>
</dbReference>
<evidence type="ECO:0000256" key="10">
    <source>
        <dbReference type="ARBA" id="ARBA00023242"/>
    </source>
</evidence>
<keyword evidence="8" id="KW-0819">tRNA processing</keyword>